<name>A0ABV1V6F8_9ACTN</name>
<reference evidence="2 3" key="1">
    <citation type="submission" date="2024-06" db="EMBL/GenBank/DDBJ databases">
        <title>The Natural Products Discovery Center: Release of the First 8490 Sequenced Strains for Exploring Actinobacteria Biosynthetic Diversity.</title>
        <authorList>
            <person name="Kalkreuter E."/>
            <person name="Kautsar S.A."/>
            <person name="Yang D."/>
            <person name="Bader C.D."/>
            <person name="Teijaro C.N."/>
            <person name="Fluegel L."/>
            <person name="Davis C.M."/>
            <person name="Simpson J.R."/>
            <person name="Lauterbach L."/>
            <person name="Steele A.D."/>
            <person name="Gui C."/>
            <person name="Meng S."/>
            <person name="Li G."/>
            <person name="Viehrig K."/>
            <person name="Ye F."/>
            <person name="Su P."/>
            <person name="Kiefer A.F."/>
            <person name="Nichols A."/>
            <person name="Cepeda A.J."/>
            <person name="Yan W."/>
            <person name="Fan B."/>
            <person name="Jiang Y."/>
            <person name="Adhikari A."/>
            <person name="Zheng C.-J."/>
            <person name="Schuster L."/>
            <person name="Cowan T.M."/>
            <person name="Smanski M.J."/>
            <person name="Chevrette M.G."/>
            <person name="De Carvalho L.P.S."/>
            <person name="Shen B."/>
        </authorList>
    </citation>
    <scope>NUCLEOTIDE SEQUENCE [LARGE SCALE GENOMIC DNA]</scope>
    <source>
        <strain evidence="2 3">NPDC000837</strain>
    </source>
</reference>
<evidence type="ECO:0000313" key="3">
    <source>
        <dbReference type="Proteomes" id="UP001445472"/>
    </source>
</evidence>
<proteinExistence type="predicted"/>
<comment type="caution">
    <text evidence="2">The sequence shown here is derived from an EMBL/GenBank/DDBJ whole genome shotgun (WGS) entry which is preliminary data.</text>
</comment>
<dbReference type="EMBL" id="JBEPBX010000051">
    <property type="protein sequence ID" value="MER6618101.1"/>
    <property type="molecule type" value="Genomic_DNA"/>
</dbReference>
<dbReference type="RefSeq" id="WP_351979050.1">
    <property type="nucleotide sequence ID" value="NZ_JBEPBX010000051.1"/>
</dbReference>
<dbReference type="Proteomes" id="UP001445472">
    <property type="component" value="Unassembled WGS sequence"/>
</dbReference>
<evidence type="ECO:0000313" key="2">
    <source>
        <dbReference type="EMBL" id="MER6618101.1"/>
    </source>
</evidence>
<evidence type="ECO:0000256" key="1">
    <source>
        <dbReference type="SAM" id="MobiDB-lite"/>
    </source>
</evidence>
<protein>
    <submittedName>
        <fullName evidence="2">Uncharacterized protein</fullName>
    </submittedName>
</protein>
<gene>
    <name evidence="2" type="ORF">ABT276_33345</name>
</gene>
<feature type="region of interest" description="Disordered" evidence="1">
    <location>
        <begin position="13"/>
        <end position="41"/>
    </location>
</feature>
<keyword evidence="3" id="KW-1185">Reference proteome</keyword>
<accession>A0ABV1V6F8</accession>
<organism evidence="2 3">
    <name type="scientific">Streptomyces xantholiticus</name>
    <dbReference type="NCBI Taxonomy" id="68285"/>
    <lineage>
        <taxon>Bacteria</taxon>
        <taxon>Bacillati</taxon>
        <taxon>Actinomycetota</taxon>
        <taxon>Actinomycetes</taxon>
        <taxon>Kitasatosporales</taxon>
        <taxon>Streptomycetaceae</taxon>
        <taxon>Streptomyces</taxon>
    </lineage>
</organism>
<feature type="compositionally biased region" description="Low complexity" evidence="1">
    <location>
        <begin position="20"/>
        <end position="37"/>
    </location>
</feature>
<sequence length="404" mass="42774">MSAITGVLLSSEHDDVRPTSAQGDAPSASGAPGTGASRTPSRWKRFGKVAGWTVVAAVVVGFAVDTAKPLWQHWWFAARMCGGTLASADLADVLPDERLHNGTDEVSLEGGGMECVISTDDDHRALSVEVMSGGAGIGRELDMSFTIPVEPNYVFPDGTPGFADQFGPVILQECPKLGRDELGRKRRLLTRAIGPSTSDEPSPALLRIAASAANAASEKSGCGAKRLPLPERAADLESRPLSEAAGTKECGWLADVRLPRNPSGRAWEFAERSAGDMPITSCALVDPAKGKGGAPVVEFSGWYGDWTDEPFEMLLAANVDYPSDRSAQGPLMAEALGRATAQCDGEAANFQAYSDPRANDLSERYVTGAQLRPLLLKFAAEQSRIHGCSGLKLPGKTVYPMSEN</sequence>